<evidence type="ECO:0000256" key="3">
    <source>
        <dbReference type="ARBA" id="ARBA00023270"/>
    </source>
</evidence>
<keyword evidence="3 4" id="KW-0704">Schiff base</keyword>
<keyword evidence="4" id="KW-0028">Amino-acid biosynthesis</keyword>
<reference evidence="6" key="1">
    <citation type="journal article" date="2019" name="Int. J. Syst. Evol. Microbiol.">
        <title>The Global Catalogue of Microorganisms (GCM) 10K type strain sequencing project: providing services to taxonomists for standard genome sequencing and annotation.</title>
        <authorList>
            <consortium name="The Broad Institute Genomics Platform"/>
            <consortium name="The Broad Institute Genome Sequencing Center for Infectious Disease"/>
            <person name="Wu L."/>
            <person name="Ma J."/>
        </authorList>
    </citation>
    <scope>NUCLEOTIDE SEQUENCE [LARGE SCALE GENOMIC DNA]</scope>
    <source>
        <strain evidence="6">CGMCC 1.16026</strain>
    </source>
</reference>
<protein>
    <recommendedName>
        <fullName evidence="4">3-dehydroquinate dehydratase</fullName>
        <shortName evidence="4">3-dehydroquinase</shortName>
        <ecNumber evidence="4">4.2.1.10</ecNumber>
    </recommendedName>
    <alternativeName>
        <fullName evidence="4">Type I DHQase</fullName>
    </alternativeName>
    <alternativeName>
        <fullName evidence="4">Type I dehydroquinase</fullName>
        <shortName evidence="4">DHQ1</shortName>
    </alternativeName>
</protein>
<dbReference type="Gene3D" id="3.20.20.70">
    <property type="entry name" value="Aldolase class I"/>
    <property type="match status" value="1"/>
</dbReference>
<evidence type="ECO:0000256" key="2">
    <source>
        <dbReference type="ARBA" id="ARBA00023239"/>
    </source>
</evidence>
<proteinExistence type="inferred from homology"/>
<feature type="binding site" evidence="4">
    <location>
        <position position="119"/>
    </location>
    <ligand>
        <name>3-dehydroquinate</name>
        <dbReference type="ChEBI" id="CHEBI:32364"/>
    </ligand>
</feature>
<comment type="pathway">
    <text evidence="4">Metabolic intermediate biosynthesis; chorismate biosynthesis; chorismate from D-erythrose 4-phosphate and phosphoenolpyruvate: step 3/7.</text>
</comment>
<feature type="binding site" evidence="4">
    <location>
        <position position="57"/>
    </location>
    <ligand>
        <name>3-dehydroquinate</name>
        <dbReference type="ChEBI" id="CHEBI:32364"/>
    </ligand>
</feature>
<comment type="function">
    <text evidence="4">Involved in the third step of the chorismate pathway, which leads to the biosynthesis of aromatic amino acids. Catalyzes the cis-dehydration of 3-dehydroquinate (DHQ) and introduces the first double bond of the aromatic ring to yield 3-dehydroshikimate.</text>
</comment>
<dbReference type="GO" id="GO:0003855">
    <property type="term" value="F:3-dehydroquinate dehydratase activity"/>
    <property type="evidence" value="ECO:0007669"/>
    <property type="project" value="UniProtKB-EC"/>
</dbReference>
<comment type="similarity">
    <text evidence="4">Belongs to the type-I 3-dehydroquinase family.</text>
</comment>
<dbReference type="PANTHER" id="PTHR43699:SF1">
    <property type="entry name" value="3-DEHYDROQUINATE DEHYDRATASE"/>
    <property type="match status" value="1"/>
</dbReference>
<accession>A0ABW1Z930</accession>
<gene>
    <name evidence="4 5" type="primary">aroD</name>
    <name evidence="5" type="ORF">ACFQBQ_08995</name>
</gene>
<dbReference type="Proteomes" id="UP001596391">
    <property type="component" value="Unassembled WGS sequence"/>
</dbReference>
<feature type="binding site" evidence="4">
    <location>
        <position position="274"/>
    </location>
    <ligand>
        <name>3-dehydroquinate</name>
        <dbReference type="ChEBI" id="CHEBI:32364"/>
    </ligand>
</feature>
<feature type="binding site" evidence="4">
    <location>
        <position position="251"/>
    </location>
    <ligand>
        <name>3-dehydroquinate</name>
        <dbReference type="ChEBI" id="CHEBI:32364"/>
    </ligand>
</feature>
<evidence type="ECO:0000256" key="4">
    <source>
        <dbReference type="HAMAP-Rule" id="MF_00214"/>
    </source>
</evidence>
<comment type="subunit">
    <text evidence="4">Homodimer.</text>
</comment>
<dbReference type="Pfam" id="PF01487">
    <property type="entry name" value="DHquinase_I"/>
    <property type="match status" value="1"/>
</dbReference>
<dbReference type="CDD" id="cd00502">
    <property type="entry name" value="DHQase_I"/>
    <property type="match status" value="1"/>
</dbReference>
<dbReference type="InterPro" id="IPR013785">
    <property type="entry name" value="Aldolase_TIM"/>
</dbReference>
<dbReference type="EMBL" id="JBHSWI010000001">
    <property type="protein sequence ID" value="MFC6645711.1"/>
    <property type="molecule type" value="Genomic_DNA"/>
</dbReference>
<feature type="binding site" evidence="4">
    <location>
        <begin position="83"/>
        <end position="85"/>
    </location>
    <ligand>
        <name>3-dehydroquinate</name>
        <dbReference type="ChEBI" id="CHEBI:32364"/>
    </ligand>
</feature>
<dbReference type="HAMAP" id="MF_00214">
    <property type="entry name" value="AroD"/>
    <property type="match status" value="1"/>
</dbReference>
<sequence>MDRRKAIALMSGAVGSLSLPAEGKAMLPAAPRDASKPATLEIRGIVIGDGATKTIVSLIERNVKATLAQAQKLAAMPEVDVVEFRLDHLDAVDDKQEVARLSSAVAQAVAPKPLIITFRTKAEGGEKAIEPGAYASLYAAIAAANVGDLFDIQAAMLNAPEVADTMKRLQAAGRRVILSHHDFQRTPSEAEMLHLLRAQQAQGADICKLAVMPHDAGDVLRLLSATWTMRSRYADRPLITMSMNGIGAVSRLSGEIFGSSMSFGSVGRISAPGQMPVASLQASVETLHRSLHG</sequence>
<evidence type="ECO:0000313" key="6">
    <source>
        <dbReference type="Proteomes" id="UP001596391"/>
    </source>
</evidence>
<organism evidence="5 6">
    <name type="scientific">Granulicella cerasi</name>
    <dbReference type="NCBI Taxonomy" id="741063"/>
    <lineage>
        <taxon>Bacteria</taxon>
        <taxon>Pseudomonadati</taxon>
        <taxon>Acidobacteriota</taxon>
        <taxon>Terriglobia</taxon>
        <taxon>Terriglobales</taxon>
        <taxon>Acidobacteriaceae</taxon>
        <taxon>Granulicella</taxon>
    </lineage>
</organism>
<dbReference type="SUPFAM" id="SSF51569">
    <property type="entry name" value="Aldolase"/>
    <property type="match status" value="1"/>
</dbReference>
<dbReference type="NCBIfam" id="TIGR01093">
    <property type="entry name" value="aroD"/>
    <property type="match status" value="1"/>
</dbReference>
<dbReference type="InterPro" id="IPR050146">
    <property type="entry name" value="Type-I_3-dehydroquinase"/>
</dbReference>
<keyword evidence="2 4" id="KW-0456">Lyase</keyword>
<dbReference type="InterPro" id="IPR001381">
    <property type="entry name" value="DHquinase_I"/>
</dbReference>
<evidence type="ECO:0000313" key="5">
    <source>
        <dbReference type="EMBL" id="MFC6645711.1"/>
    </source>
</evidence>
<dbReference type="RefSeq" id="WP_263369431.1">
    <property type="nucleotide sequence ID" value="NZ_JAGSYD010000001.1"/>
</dbReference>
<dbReference type="EC" id="4.2.1.10" evidence="4"/>
<dbReference type="PANTHER" id="PTHR43699">
    <property type="entry name" value="3-DEHYDROQUINATE DEHYDRATASE"/>
    <property type="match status" value="1"/>
</dbReference>
<name>A0ABW1Z930_9BACT</name>
<keyword evidence="6" id="KW-1185">Reference proteome</keyword>
<keyword evidence="4" id="KW-0057">Aromatic amino acid biosynthesis</keyword>
<feature type="active site" description="Schiff-base intermediate with substrate" evidence="4">
    <location>
        <position position="208"/>
    </location>
</feature>
<evidence type="ECO:0000256" key="1">
    <source>
        <dbReference type="ARBA" id="ARBA00001864"/>
    </source>
</evidence>
<feature type="binding site" evidence="4">
    <location>
        <position position="270"/>
    </location>
    <ligand>
        <name>3-dehydroquinate</name>
        <dbReference type="ChEBI" id="CHEBI:32364"/>
    </ligand>
</feature>
<comment type="caution">
    <text evidence="5">The sequence shown here is derived from an EMBL/GenBank/DDBJ whole genome shotgun (WGS) entry which is preliminary data.</text>
</comment>
<comment type="catalytic activity">
    <reaction evidence="1 4">
        <text>3-dehydroquinate = 3-dehydroshikimate + H2O</text>
        <dbReference type="Rhea" id="RHEA:21096"/>
        <dbReference type="ChEBI" id="CHEBI:15377"/>
        <dbReference type="ChEBI" id="CHEBI:16630"/>
        <dbReference type="ChEBI" id="CHEBI:32364"/>
        <dbReference type="EC" id="4.2.1.10"/>
    </reaction>
</comment>
<feature type="active site" description="Proton donor/acceptor" evidence="4">
    <location>
        <position position="181"/>
    </location>
</feature>